<gene>
    <name evidence="5" type="ORF">BOVATA_033440</name>
</gene>
<dbReference type="VEuPathDB" id="PiroplasmaDB:BOVATA_033440"/>
<proteinExistence type="predicted"/>
<dbReference type="InterPro" id="IPR049808">
    <property type="entry name" value="CONSTANS-like_Bbox1"/>
</dbReference>
<keyword evidence="6" id="KW-1185">Reference proteome</keyword>
<dbReference type="EMBL" id="BDSA01000003">
    <property type="protein sequence ID" value="GBE61851.1"/>
    <property type="molecule type" value="Genomic_DNA"/>
</dbReference>
<dbReference type="OrthoDB" id="153872at2759"/>
<dbReference type="Gene3D" id="3.30.160.60">
    <property type="entry name" value="Classic Zinc Finger"/>
    <property type="match status" value="1"/>
</dbReference>
<reference evidence="5 6" key="1">
    <citation type="journal article" date="2017" name="BMC Genomics">
        <title>Whole-genome assembly of Babesia ovata and comparative genomics between closely related pathogens.</title>
        <authorList>
            <person name="Yamagishi J."/>
            <person name="Asada M."/>
            <person name="Hakimi H."/>
            <person name="Tanaka T.Q."/>
            <person name="Sugimoto C."/>
            <person name="Kawazu S."/>
        </authorList>
    </citation>
    <scope>NUCLEOTIDE SEQUENCE [LARGE SCALE GENOMIC DNA]</scope>
    <source>
        <strain evidence="5 6">Miyake</strain>
    </source>
</reference>
<protein>
    <submittedName>
        <fullName evidence="5">B-box zinc finger domain-containing protein</fullName>
    </submittedName>
</protein>
<organism evidence="5 6">
    <name type="scientific">Babesia ovata</name>
    <dbReference type="NCBI Taxonomy" id="189622"/>
    <lineage>
        <taxon>Eukaryota</taxon>
        <taxon>Sar</taxon>
        <taxon>Alveolata</taxon>
        <taxon>Apicomplexa</taxon>
        <taxon>Aconoidasida</taxon>
        <taxon>Piroplasmida</taxon>
        <taxon>Babesiidae</taxon>
        <taxon>Babesia</taxon>
    </lineage>
</organism>
<evidence type="ECO:0000313" key="5">
    <source>
        <dbReference type="EMBL" id="GBE61851.1"/>
    </source>
</evidence>
<evidence type="ECO:0000256" key="2">
    <source>
        <dbReference type="ARBA" id="ARBA00022833"/>
    </source>
</evidence>
<feature type="domain" description="B box-type" evidence="4">
    <location>
        <begin position="252"/>
        <end position="299"/>
    </location>
</feature>
<dbReference type="GO" id="GO:0061630">
    <property type="term" value="F:ubiquitin protein ligase activity"/>
    <property type="evidence" value="ECO:0007669"/>
    <property type="project" value="TreeGrafter"/>
</dbReference>
<dbReference type="CDD" id="cd19756">
    <property type="entry name" value="Bbox2"/>
    <property type="match status" value="1"/>
</dbReference>
<dbReference type="AlphaFoldDB" id="A0A2H6KFT2"/>
<sequence>MAETARSTAGGVPFEPKLLEDMHELTYLEYLLQLAFHTADLHVTKAFMLATPDDAERFRSNSEEHYHGSILPVWVDMNRMEPPQSFDDCAKRGTMPVDVTQQLFETGTISPPLGFQGNPTGSYRMLLFRIAVGRTMSHTPEAGDHDAFLKRKIPAGYDSLELCTNTEPAFYNALYRISSERQAMLCAAVEFEFTPVKIEVPEPVCEMCESAAAQWYCHSDKAHFCNACDAKQHSVTPIFARHVRVATSKSPVQFGLCESHPSEVIDVVCLQCNRALCSHCILFDTHSDPSFFDHPLMSTLDAYECAMHKTSESDVTLKRRMETIMGRIRNRHDLLSQIYANFNNIREKIDNATSMLLEQLDGMRTRKLQYLKAIRREAETELLVMDWLESSMAHLLLSLNHADFITNRKKYDLLVDKMFGADCRVSVANLPFWMMQRLVLVGGTELRRMPLQQGIGSGMTANADASAAAVAGDFTRTNLFEDLGESISHVQGERVSLKSKIESILKNEPMELTGVPRSGVVGTSSDPGFVDEATMDAGSSPTAPVPEPQPSQLVLAVQDHVLEPVWTLLSEGGMATLLHFIRAVRIPEKNHVIRHIATLANYFEEMDTLVTNACEFEIQDLSQSSLCMLMRSSSCISEILNFIFLHERYGCEESIEWIKLYCDCLHAFISNNADARHAAEEATSHIVNKLVQSSDVATMPSTLRFMIYFFAELAADRAASLCVDMLFGVLFSAHVARNVRGLDRGALTEVSFLMGRVGIACWDAVETNSLEFCLAARLKVWMQGLLRRPRLKSSIHTRPTSVPTESLLYVLTALDKMAMEINSGTCDLPIDQVNELTARYNFIPLFEIAGRWARTARDDRTGW</sequence>
<keyword evidence="3" id="KW-0863">Zinc-finger</keyword>
<dbReference type="PANTHER" id="PTHR25462:SF296">
    <property type="entry name" value="MEIOTIC P26, ISOFORM F"/>
    <property type="match status" value="1"/>
</dbReference>
<evidence type="ECO:0000256" key="3">
    <source>
        <dbReference type="PROSITE-ProRule" id="PRU00024"/>
    </source>
</evidence>
<keyword evidence="2" id="KW-0862">Zinc</keyword>
<evidence type="ECO:0000259" key="4">
    <source>
        <dbReference type="PROSITE" id="PS50119"/>
    </source>
</evidence>
<dbReference type="SMART" id="SM00336">
    <property type="entry name" value="BBOX"/>
    <property type="match status" value="2"/>
</dbReference>
<keyword evidence="1" id="KW-0479">Metal-binding</keyword>
<dbReference type="InterPro" id="IPR047153">
    <property type="entry name" value="TRIM45/56/19-like"/>
</dbReference>
<evidence type="ECO:0000256" key="1">
    <source>
        <dbReference type="ARBA" id="ARBA00022723"/>
    </source>
</evidence>
<dbReference type="CDD" id="cd19821">
    <property type="entry name" value="Bbox1_BBX-like"/>
    <property type="match status" value="1"/>
</dbReference>
<accession>A0A2H6KFT2</accession>
<feature type="domain" description="B box-type" evidence="4">
    <location>
        <begin position="200"/>
        <end position="247"/>
    </location>
</feature>
<dbReference type="GeneID" id="39875621"/>
<dbReference type="PROSITE" id="PS50119">
    <property type="entry name" value="ZF_BBOX"/>
    <property type="match status" value="2"/>
</dbReference>
<dbReference type="Proteomes" id="UP000236319">
    <property type="component" value="Unassembled WGS sequence"/>
</dbReference>
<dbReference type="GO" id="GO:0008270">
    <property type="term" value="F:zinc ion binding"/>
    <property type="evidence" value="ECO:0007669"/>
    <property type="project" value="UniProtKB-KW"/>
</dbReference>
<evidence type="ECO:0000313" key="6">
    <source>
        <dbReference type="Proteomes" id="UP000236319"/>
    </source>
</evidence>
<dbReference type="RefSeq" id="XP_028868094.1">
    <property type="nucleotide sequence ID" value="XM_029012261.1"/>
</dbReference>
<dbReference type="PANTHER" id="PTHR25462">
    <property type="entry name" value="BONUS, ISOFORM C-RELATED"/>
    <property type="match status" value="1"/>
</dbReference>
<comment type="caution">
    <text evidence="5">The sequence shown here is derived from an EMBL/GenBank/DDBJ whole genome shotgun (WGS) entry which is preliminary data.</text>
</comment>
<dbReference type="SUPFAM" id="SSF57845">
    <property type="entry name" value="B-box zinc-binding domain"/>
    <property type="match status" value="1"/>
</dbReference>
<dbReference type="InterPro" id="IPR000315">
    <property type="entry name" value="Znf_B-box"/>
</dbReference>
<name>A0A2H6KFT2_9APIC</name>